<accession>A0A1R1PWT5</accession>
<feature type="chain" id="PRO_5012819696" evidence="1">
    <location>
        <begin position="18"/>
        <end position="183"/>
    </location>
</feature>
<name>A0A1R1PWT5_ZANCU</name>
<dbReference type="EMBL" id="LSSK01000084">
    <property type="protein sequence ID" value="OMH85421.1"/>
    <property type="molecule type" value="Genomic_DNA"/>
</dbReference>
<keyword evidence="3" id="KW-1185">Reference proteome</keyword>
<evidence type="ECO:0000256" key="1">
    <source>
        <dbReference type="SAM" id="SignalP"/>
    </source>
</evidence>
<keyword evidence="1" id="KW-0732">Signal</keyword>
<protein>
    <submittedName>
        <fullName evidence="2">Uncharacterized protein</fullName>
    </submittedName>
</protein>
<gene>
    <name evidence="2" type="ORF">AX774_g1030</name>
</gene>
<evidence type="ECO:0000313" key="3">
    <source>
        <dbReference type="Proteomes" id="UP000188320"/>
    </source>
</evidence>
<feature type="signal peptide" evidence="1">
    <location>
        <begin position="1"/>
        <end position="17"/>
    </location>
</feature>
<dbReference type="AlphaFoldDB" id="A0A1R1PWT5"/>
<comment type="caution">
    <text evidence="2">The sequence shown here is derived from an EMBL/GenBank/DDBJ whole genome shotgun (WGS) entry which is preliminary data.</text>
</comment>
<dbReference type="Proteomes" id="UP000188320">
    <property type="component" value="Unassembled WGS sequence"/>
</dbReference>
<proteinExistence type="predicted"/>
<evidence type="ECO:0000313" key="2">
    <source>
        <dbReference type="EMBL" id="OMH85421.1"/>
    </source>
</evidence>
<feature type="non-terminal residue" evidence="2">
    <location>
        <position position="183"/>
    </location>
</feature>
<sequence length="183" mass="18870">MLFITISTLAQIALVSASGMGYSGSGSGSGSGVAYGSGNGNRPLVPLVPIYGGEDGKTINGLGSGDGEDGSCAETGEMIPGYVNKPVGGGGGRLPVDDDGRGKGNGLDCAAYIQQKYPGLSNGYKNSCDPSVVNPPIKHTYEYDQCVKMFGNCYFYSKDMTKVCVCSEIGPVCFFDECGLLNP</sequence>
<reference evidence="3" key="1">
    <citation type="submission" date="2017-01" db="EMBL/GenBank/DDBJ databases">
        <authorList>
            <person name="Wang Y."/>
            <person name="White M."/>
            <person name="Kvist S."/>
            <person name="Moncalvo J.-M."/>
        </authorList>
    </citation>
    <scope>NUCLEOTIDE SEQUENCE [LARGE SCALE GENOMIC DNA]</scope>
    <source>
        <strain evidence="3">COL-18-3</strain>
    </source>
</reference>
<organism evidence="2 3">
    <name type="scientific">Zancudomyces culisetae</name>
    <name type="common">Gut fungus</name>
    <name type="synonym">Smittium culisetae</name>
    <dbReference type="NCBI Taxonomy" id="1213189"/>
    <lineage>
        <taxon>Eukaryota</taxon>
        <taxon>Fungi</taxon>
        <taxon>Fungi incertae sedis</taxon>
        <taxon>Zoopagomycota</taxon>
        <taxon>Kickxellomycotina</taxon>
        <taxon>Harpellomycetes</taxon>
        <taxon>Harpellales</taxon>
        <taxon>Legeriomycetaceae</taxon>
        <taxon>Zancudomyces</taxon>
    </lineage>
</organism>